<evidence type="ECO:0000256" key="1">
    <source>
        <dbReference type="SAM" id="MobiDB-lite"/>
    </source>
</evidence>
<gene>
    <name evidence="3" type="ORF">PCASD_25206</name>
</gene>
<proteinExistence type="predicted"/>
<dbReference type="GO" id="GO:0006915">
    <property type="term" value="P:apoptotic process"/>
    <property type="evidence" value="ECO:0007669"/>
    <property type="project" value="InterPro"/>
</dbReference>
<feature type="compositionally biased region" description="Pro residues" evidence="1">
    <location>
        <begin position="73"/>
        <end position="83"/>
    </location>
</feature>
<dbReference type="AlphaFoldDB" id="A0A2N5RW36"/>
<protein>
    <submittedName>
        <fullName evidence="3">Uncharacterized protein</fullName>
    </submittedName>
</protein>
<organism evidence="3 4">
    <name type="scientific">Puccinia coronata f. sp. avenae</name>
    <dbReference type="NCBI Taxonomy" id="200324"/>
    <lineage>
        <taxon>Eukaryota</taxon>
        <taxon>Fungi</taxon>
        <taxon>Dikarya</taxon>
        <taxon>Basidiomycota</taxon>
        <taxon>Pucciniomycotina</taxon>
        <taxon>Pucciniomycetes</taxon>
        <taxon>Pucciniales</taxon>
        <taxon>Pucciniaceae</taxon>
        <taxon>Puccinia</taxon>
    </lineage>
</organism>
<dbReference type="InterPro" id="IPR037847">
    <property type="entry name" value="GRAMDC4"/>
</dbReference>
<evidence type="ECO:0000313" key="4">
    <source>
        <dbReference type="Proteomes" id="UP000235392"/>
    </source>
</evidence>
<feature type="region of interest" description="Disordered" evidence="1">
    <location>
        <begin position="382"/>
        <end position="403"/>
    </location>
</feature>
<accession>A0A2N5RW36</accession>
<dbReference type="PANTHER" id="PTHR37402:SF1">
    <property type="entry name" value="GRAM DOMAIN-CONTAINING PROTEIN 4"/>
    <property type="match status" value="1"/>
</dbReference>
<reference evidence="3 4" key="1">
    <citation type="submission" date="2017-11" db="EMBL/GenBank/DDBJ databases">
        <title>De novo assembly and phasing of dikaryotic genomes from two isolates of Puccinia coronata f. sp. avenae, the causal agent of oat crown rust.</title>
        <authorList>
            <person name="Miller M.E."/>
            <person name="Zhang Y."/>
            <person name="Omidvar V."/>
            <person name="Sperschneider J."/>
            <person name="Schwessinger B."/>
            <person name="Raley C."/>
            <person name="Palmer J.M."/>
            <person name="Garnica D."/>
            <person name="Upadhyaya N."/>
            <person name="Rathjen J."/>
            <person name="Taylor J.M."/>
            <person name="Park R.F."/>
            <person name="Dodds P.N."/>
            <person name="Hirsch C.D."/>
            <person name="Kianian S.F."/>
            <person name="Figueroa M."/>
        </authorList>
    </citation>
    <scope>NUCLEOTIDE SEQUENCE [LARGE SCALE GENOMIC DNA]</scope>
    <source>
        <strain evidence="3">12SD80</strain>
    </source>
</reference>
<dbReference type="PANTHER" id="PTHR37402">
    <property type="entry name" value="GRAM DOMAIN-CONTAINING PROTEIN 4"/>
    <property type="match status" value="1"/>
</dbReference>
<feature type="compositionally biased region" description="Low complexity" evidence="1">
    <location>
        <begin position="58"/>
        <end position="72"/>
    </location>
</feature>
<dbReference type="Proteomes" id="UP000235392">
    <property type="component" value="Unassembled WGS sequence"/>
</dbReference>
<keyword evidence="2" id="KW-1133">Transmembrane helix</keyword>
<comment type="caution">
    <text evidence="3">The sequence shown here is derived from an EMBL/GenBank/DDBJ whole genome shotgun (WGS) entry which is preliminary data.</text>
</comment>
<evidence type="ECO:0000256" key="2">
    <source>
        <dbReference type="SAM" id="Phobius"/>
    </source>
</evidence>
<evidence type="ECO:0000313" key="3">
    <source>
        <dbReference type="EMBL" id="PLW05204.1"/>
    </source>
</evidence>
<keyword evidence="2" id="KW-0472">Membrane</keyword>
<dbReference type="EMBL" id="PGCI01001379">
    <property type="protein sequence ID" value="PLW05204.1"/>
    <property type="molecule type" value="Genomic_DNA"/>
</dbReference>
<feature type="compositionally biased region" description="Pro residues" evidence="1">
    <location>
        <begin position="9"/>
        <end position="22"/>
    </location>
</feature>
<keyword evidence="2" id="KW-0812">Transmembrane</keyword>
<feature type="region of interest" description="Disordered" evidence="1">
    <location>
        <begin position="1"/>
        <end position="110"/>
    </location>
</feature>
<name>A0A2N5RW36_9BASI</name>
<feature type="transmembrane region" description="Helical" evidence="2">
    <location>
        <begin position="290"/>
        <end position="317"/>
    </location>
</feature>
<sequence length="439" mass="48672">MADSHQPNKPNPPPLPPRPLPSNDPTTHQLSAPRLPPRAPVGNLTKLSDGNLPCEVQASTSDSASKSASDSTHPPPQITPVPLPDQALPLDSIPESTLPSPTKLPRSDDLEQAPYVNYYDGASLPISQPSRQRGDSASDFSLSLDSFVQDAQPAESDCRRTNSYDEKRAEIERLEVSEFIRRSSRYLNEVNFQLVESEATSATPALYDFRSSAGDIDWVGFCNTYAAAQLERHFPNSLRSSTNRAPLSMGQLKAQASRSYVTILPVVWDLISGNRLSSIYRWENPRRTSFYLFTYYLLWAMDMIPSFIVGYGLYMLIERQLNPPTISQLRQEANQRQQLGKQAEAIESEEFLDIKHGTVTKGVLGNSMVFAGVALGSNLSAPGTGKDATDPPPSSSHTLPKTSDYRSMYSFTRRLYSDHGQEIQTMLEDLADMGEKIRK</sequence>